<evidence type="ECO:0000256" key="2">
    <source>
        <dbReference type="ARBA" id="ARBA00006824"/>
    </source>
</evidence>
<feature type="transmembrane region" description="Helical" evidence="6">
    <location>
        <begin position="149"/>
        <end position="170"/>
    </location>
</feature>
<proteinExistence type="inferred from homology"/>
<keyword evidence="9" id="KW-1185">Reference proteome</keyword>
<evidence type="ECO:0000313" key="9">
    <source>
        <dbReference type="Proteomes" id="UP001497392"/>
    </source>
</evidence>
<feature type="region of interest" description="Disordered" evidence="7">
    <location>
        <begin position="47"/>
        <end position="96"/>
    </location>
</feature>
<keyword evidence="5 6" id="KW-0472">Membrane</keyword>
<feature type="compositionally biased region" description="Gly residues" evidence="7">
    <location>
        <begin position="67"/>
        <end position="96"/>
    </location>
</feature>
<evidence type="ECO:0000256" key="4">
    <source>
        <dbReference type="ARBA" id="ARBA00022989"/>
    </source>
</evidence>
<evidence type="ECO:0000256" key="3">
    <source>
        <dbReference type="ARBA" id="ARBA00022692"/>
    </source>
</evidence>
<reference evidence="8 9" key="1">
    <citation type="submission" date="2024-06" db="EMBL/GenBank/DDBJ databases">
        <authorList>
            <person name="Kraege A."/>
            <person name="Thomma B."/>
        </authorList>
    </citation>
    <scope>NUCLEOTIDE SEQUENCE [LARGE SCALE GENOMIC DNA]</scope>
</reference>
<dbReference type="Proteomes" id="UP001497392">
    <property type="component" value="Unassembled WGS sequence"/>
</dbReference>
<evidence type="ECO:0000256" key="1">
    <source>
        <dbReference type="ARBA" id="ARBA00004141"/>
    </source>
</evidence>
<organism evidence="8 9">
    <name type="scientific">Coccomyxa viridis</name>
    <dbReference type="NCBI Taxonomy" id="1274662"/>
    <lineage>
        <taxon>Eukaryota</taxon>
        <taxon>Viridiplantae</taxon>
        <taxon>Chlorophyta</taxon>
        <taxon>core chlorophytes</taxon>
        <taxon>Trebouxiophyceae</taxon>
        <taxon>Trebouxiophyceae incertae sedis</taxon>
        <taxon>Coccomyxaceae</taxon>
        <taxon>Coccomyxa</taxon>
    </lineage>
</organism>
<dbReference type="PANTHER" id="PTHR11266">
    <property type="entry name" value="PEROXISOMAL MEMBRANE PROTEIN 2, PXMP2 MPV17"/>
    <property type="match status" value="1"/>
</dbReference>
<feature type="transmembrane region" description="Helical" evidence="6">
    <location>
        <begin position="190"/>
        <end position="208"/>
    </location>
</feature>
<comment type="similarity">
    <text evidence="2 6">Belongs to the peroxisomal membrane protein PXMP2/4 family.</text>
</comment>
<keyword evidence="3 6" id="KW-0812">Transmembrane</keyword>
<dbReference type="InterPro" id="IPR007248">
    <property type="entry name" value="Mpv17_PMP22"/>
</dbReference>
<comment type="caution">
    <text evidence="8">The sequence shown here is derived from an EMBL/GenBank/DDBJ whole genome shotgun (WGS) entry which is preliminary data.</text>
</comment>
<dbReference type="Pfam" id="PF04117">
    <property type="entry name" value="Mpv17_PMP22"/>
    <property type="match status" value="1"/>
</dbReference>
<sequence length="278" mass="29301">MMSQACITPQRGTLACAGLGLSGHFKHSFTGPVSRISLNNRLFTSPASGTKQAPGAKASVRRFSSTSGGGSIGGGSIGGGGRGGGGGGGGGGGESAGGSSGSLWSAYLGLLQSQPVLTKAWTAALLNALGDILAQKVVDKNEHLDMKRLGIFTLLGFVIIGPPLHYWYLMLSRVSVQGLPGTLVRLAMDQLLWAPFFLSTIVAAQFTLEGKRHEVVPKLKQDMRAILTTNWKIWIPFQFLNFNFVPQQLQVLASNVMALAWNIYMSSMSHKSVAAAPV</sequence>
<keyword evidence="4 6" id="KW-1133">Transmembrane helix</keyword>
<dbReference type="PANTHER" id="PTHR11266:SF80">
    <property type="entry name" value="PEROXISOMAL MEMBRANE PROTEIN 2"/>
    <property type="match status" value="1"/>
</dbReference>
<evidence type="ECO:0000256" key="5">
    <source>
        <dbReference type="ARBA" id="ARBA00023136"/>
    </source>
</evidence>
<dbReference type="EMBL" id="CAXHTA020000017">
    <property type="protein sequence ID" value="CAL5227837.1"/>
    <property type="molecule type" value="Genomic_DNA"/>
</dbReference>
<evidence type="ECO:0000313" key="8">
    <source>
        <dbReference type="EMBL" id="CAL5227837.1"/>
    </source>
</evidence>
<evidence type="ECO:0000256" key="6">
    <source>
        <dbReference type="RuleBase" id="RU363053"/>
    </source>
</evidence>
<accession>A0ABP1G937</accession>
<gene>
    <name evidence="8" type="primary">g10868</name>
    <name evidence="8" type="ORF">VP750_LOCUS9743</name>
</gene>
<name>A0ABP1G937_9CHLO</name>
<comment type="subcellular location">
    <subcellularLocation>
        <location evidence="1">Membrane</location>
        <topology evidence="1">Multi-pass membrane protein</topology>
    </subcellularLocation>
</comment>
<protein>
    <submittedName>
        <fullName evidence="8">G10868 protein</fullName>
    </submittedName>
</protein>
<evidence type="ECO:0000256" key="7">
    <source>
        <dbReference type="SAM" id="MobiDB-lite"/>
    </source>
</evidence>